<reference evidence="10 11" key="1">
    <citation type="submission" date="2016-11" db="EMBL/GenBank/DDBJ databases">
        <title>Draft Genome Assembly of Colletotrichum chlorophyti a pathogen of herbaceous plants.</title>
        <authorList>
            <person name="Gan P."/>
            <person name="Narusaka M."/>
            <person name="Tsushima A."/>
            <person name="Narusaka Y."/>
            <person name="Takano Y."/>
            <person name="Shirasu K."/>
        </authorList>
    </citation>
    <scope>NUCLEOTIDE SEQUENCE [LARGE SCALE GENOMIC DNA]</scope>
    <source>
        <strain evidence="10 11">NTL11</strain>
    </source>
</reference>
<evidence type="ECO:0000313" key="11">
    <source>
        <dbReference type="Proteomes" id="UP000186583"/>
    </source>
</evidence>
<dbReference type="EMBL" id="MPGH01000002">
    <property type="protein sequence ID" value="OLN97840.1"/>
    <property type="molecule type" value="Genomic_DNA"/>
</dbReference>
<feature type="transmembrane region" description="Helical" evidence="8">
    <location>
        <begin position="448"/>
        <end position="468"/>
    </location>
</feature>
<dbReference type="PANTHER" id="PTHR48020:SF14">
    <property type="entry name" value="SUGAR TRANSPORTER, PUTATIVE-RELATED"/>
    <property type="match status" value="1"/>
</dbReference>
<dbReference type="PROSITE" id="PS50850">
    <property type="entry name" value="MFS"/>
    <property type="match status" value="1"/>
</dbReference>
<dbReference type="GO" id="GO:0015798">
    <property type="term" value="P:myo-inositol transport"/>
    <property type="evidence" value="ECO:0007669"/>
    <property type="project" value="UniProtKB-ARBA"/>
</dbReference>
<comment type="subcellular location">
    <subcellularLocation>
        <location evidence="1">Membrane</location>
        <topology evidence="1">Multi-pass membrane protein</topology>
    </subcellularLocation>
</comment>
<dbReference type="InterPro" id="IPR005829">
    <property type="entry name" value="Sugar_transporter_CS"/>
</dbReference>
<dbReference type="Gene3D" id="1.20.1250.20">
    <property type="entry name" value="MFS general substrate transporter like domains"/>
    <property type="match status" value="1"/>
</dbReference>
<feature type="transmembrane region" description="Helical" evidence="8">
    <location>
        <begin position="287"/>
        <end position="309"/>
    </location>
</feature>
<dbReference type="PRINTS" id="PR00171">
    <property type="entry name" value="SUGRTRNSPORT"/>
</dbReference>
<sequence length="674" mass="75319">MSESEKRVDAESPAHKNGVDHDETERRKSMAELTQNFEGEIRNPLRGIPKADLLDRVTNFQQANGLPEDILPLLKKGALVAQNPALFESLEELEESEKQALREEVTHRWKHPWPLYYTIILNSIAAAIQGWDQTGSNGANLAFPVALGIPDAAGSACGPVANEGDCAKNSWIIGFVNSMPYITICLFAGWISDPLNELLGRRGVIFTAAIFSLVAPFGMAVSQTWGQLAASRMLLGIGMGLKEVTVPIFSAENSPTLIRGGLVMSWQVWTAFALRGQEIDGISWLSWLHWLMLEAHLGIFLGTCANLAVGKTGDIAWRLQFGSAFIPAVPLVIGTYFCPESPRWYLKKGKHLKAWHSLLRLRNTPLQAARDLYYIHALLEDEVNMVKEAGLKTTSNMFTRFVELFTIPRIRRATWASGIVMIAQQMCGINIISFYSSTIFKESGISDYTALWASFGFGLINFTFAWPAVWTIDTFGRRTLLLFTFPNMFWTLLGLLPWLELPPNSAGLCYLIEPENENSTARIAAVATFVYLFAAFYSPGEGPVPFMYSAEVFPLSHREIGMSWAVATNNFWASVLSLTFPRMLIAMTATGAFSFYAGLNLVALALIFLFVPETKQKSLEELDYVFGVPDRKHASYQLFTVLPWWIKRWIFFKKTATCPPLYHDENAENRNGGE</sequence>
<evidence type="ECO:0000256" key="7">
    <source>
        <dbReference type="SAM" id="MobiDB-lite"/>
    </source>
</evidence>
<feature type="transmembrane region" description="Helical" evidence="8">
    <location>
        <begin position="592"/>
        <end position="611"/>
    </location>
</feature>
<evidence type="ECO:0000256" key="2">
    <source>
        <dbReference type="ARBA" id="ARBA00010992"/>
    </source>
</evidence>
<dbReference type="Proteomes" id="UP000186583">
    <property type="component" value="Unassembled WGS sequence"/>
</dbReference>
<dbReference type="STRING" id="708187.A0A1Q8S8U9"/>
<dbReference type="AlphaFoldDB" id="A0A1Q8S8U9"/>
<dbReference type="GO" id="GO:0022857">
    <property type="term" value="F:transmembrane transporter activity"/>
    <property type="evidence" value="ECO:0007669"/>
    <property type="project" value="InterPro"/>
</dbReference>
<dbReference type="InterPro" id="IPR020846">
    <property type="entry name" value="MFS_dom"/>
</dbReference>
<name>A0A1Q8S8U9_9PEZI</name>
<dbReference type="InterPro" id="IPR005828">
    <property type="entry name" value="MFS_sugar_transport-like"/>
</dbReference>
<dbReference type="Pfam" id="PF00083">
    <property type="entry name" value="Sugar_tr"/>
    <property type="match status" value="2"/>
</dbReference>
<keyword evidence="11" id="KW-1185">Reference proteome</keyword>
<dbReference type="InterPro" id="IPR036259">
    <property type="entry name" value="MFS_trans_sf"/>
</dbReference>
<feature type="region of interest" description="Disordered" evidence="7">
    <location>
        <begin position="1"/>
        <end position="38"/>
    </location>
</feature>
<comment type="caution">
    <text evidence="10">The sequence shown here is derived from an EMBL/GenBank/DDBJ whole genome shotgun (WGS) entry which is preliminary data.</text>
</comment>
<feature type="compositionally biased region" description="Basic and acidic residues" evidence="7">
    <location>
        <begin position="1"/>
        <end position="30"/>
    </location>
</feature>
<evidence type="ECO:0000313" key="10">
    <source>
        <dbReference type="EMBL" id="OLN97840.1"/>
    </source>
</evidence>
<evidence type="ECO:0000256" key="1">
    <source>
        <dbReference type="ARBA" id="ARBA00004141"/>
    </source>
</evidence>
<keyword evidence="5 8" id="KW-1133">Transmembrane helix</keyword>
<dbReference type="InterPro" id="IPR003663">
    <property type="entry name" value="Sugar/inositol_transpt"/>
</dbReference>
<dbReference type="InterPro" id="IPR050814">
    <property type="entry name" value="Myo-inositol_Transporter"/>
</dbReference>
<keyword evidence="4 8" id="KW-0812">Transmembrane</keyword>
<feature type="transmembrane region" description="Helical" evidence="8">
    <location>
        <begin position="203"/>
        <end position="221"/>
    </location>
</feature>
<accession>A0A1Q8S8U9</accession>
<feature type="domain" description="Major facilitator superfamily (MFS) profile" evidence="9">
    <location>
        <begin position="118"/>
        <end position="615"/>
    </location>
</feature>
<keyword evidence="6 8" id="KW-0472">Membrane</keyword>
<evidence type="ECO:0000256" key="3">
    <source>
        <dbReference type="ARBA" id="ARBA00022448"/>
    </source>
</evidence>
<dbReference type="GO" id="GO:0015791">
    <property type="term" value="P:polyol transmembrane transport"/>
    <property type="evidence" value="ECO:0007669"/>
    <property type="project" value="UniProtKB-ARBA"/>
</dbReference>
<organism evidence="10 11">
    <name type="scientific">Colletotrichum chlorophyti</name>
    <dbReference type="NCBI Taxonomy" id="708187"/>
    <lineage>
        <taxon>Eukaryota</taxon>
        <taxon>Fungi</taxon>
        <taxon>Dikarya</taxon>
        <taxon>Ascomycota</taxon>
        <taxon>Pezizomycotina</taxon>
        <taxon>Sordariomycetes</taxon>
        <taxon>Hypocreomycetidae</taxon>
        <taxon>Glomerellales</taxon>
        <taxon>Glomerellaceae</taxon>
        <taxon>Colletotrichum</taxon>
    </lineage>
</organism>
<evidence type="ECO:0000256" key="8">
    <source>
        <dbReference type="SAM" id="Phobius"/>
    </source>
</evidence>
<dbReference type="OrthoDB" id="5290825at2759"/>
<dbReference type="GO" id="GO:0016020">
    <property type="term" value="C:membrane"/>
    <property type="evidence" value="ECO:0007669"/>
    <property type="project" value="UniProtKB-SubCell"/>
</dbReference>
<dbReference type="PANTHER" id="PTHR48020">
    <property type="entry name" value="PROTON MYO-INOSITOL COTRANSPORTER"/>
    <property type="match status" value="1"/>
</dbReference>
<evidence type="ECO:0000259" key="9">
    <source>
        <dbReference type="PROSITE" id="PS50850"/>
    </source>
</evidence>
<gene>
    <name evidence="10" type="ORF">CCHL11_02579</name>
</gene>
<evidence type="ECO:0000256" key="4">
    <source>
        <dbReference type="ARBA" id="ARBA00022692"/>
    </source>
</evidence>
<comment type="similarity">
    <text evidence="2">Belongs to the major facilitator superfamily. Sugar transporter (TC 2.A.1.1) family.</text>
</comment>
<dbReference type="PROSITE" id="PS00217">
    <property type="entry name" value="SUGAR_TRANSPORT_2"/>
    <property type="match status" value="1"/>
</dbReference>
<feature type="transmembrane region" description="Helical" evidence="8">
    <location>
        <begin position="480"/>
        <end position="499"/>
    </location>
</feature>
<feature type="transmembrane region" description="Helical" evidence="8">
    <location>
        <begin position="171"/>
        <end position="191"/>
    </location>
</feature>
<evidence type="ECO:0000256" key="5">
    <source>
        <dbReference type="ARBA" id="ARBA00022989"/>
    </source>
</evidence>
<proteinExistence type="inferred from homology"/>
<evidence type="ECO:0000256" key="6">
    <source>
        <dbReference type="ARBA" id="ARBA00023136"/>
    </source>
</evidence>
<dbReference type="SUPFAM" id="SSF103473">
    <property type="entry name" value="MFS general substrate transporter"/>
    <property type="match status" value="1"/>
</dbReference>
<feature type="transmembrane region" description="Helical" evidence="8">
    <location>
        <begin position="415"/>
        <end position="436"/>
    </location>
</feature>
<protein>
    <submittedName>
        <fullName evidence="10">Polyol transporter 5-like protein 2</fullName>
    </submittedName>
</protein>
<keyword evidence="3" id="KW-0813">Transport</keyword>